<dbReference type="EMBL" id="VHSG01000023">
    <property type="protein sequence ID" value="TQV70665.1"/>
    <property type="molecule type" value="Genomic_DNA"/>
</dbReference>
<keyword evidence="1" id="KW-0812">Transmembrane</keyword>
<keyword evidence="1" id="KW-1133">Transmembrane helix</keyword>
<dbReference type="OrthoDB" id="5998965at2"/>
<reference evidence="2 3" key="1">
    <citation type="submission" date="2019-06" db="EMBL/GenBank/DDBJ databases">
        <title>Whole genome sequence for Cellvibrionaceae sp. R142.</title>
        <authorList>
            <person name="Wang G."/>
        </authorList>
    </citation>
    <scope>NUCLEOTIDE SEQUENCE [LARGE SCALE GENOMIC DNA]</scope>
    <source>
        <strain evidence="2 3">R142</strain>
    </source>
</reference>
<sequence length="132" mass="14908">MENEVGRVRLYGMRIVFLLTFIGLAPSAWQEIIIPTETWEPFYGVAVSFWAALSLLALVGFLYPLKMLPLLLLQLLYKLVWLLGVGLPLWQQGLLEGAAKDLAFANGLGVVLDALVIPWLYVAKKYIYKPVW</sequence>
<dbReference type="AlphaFoldDB" id="A0A545T0B5"/>
<evidence type="ECO:0000313" key="3">
    <source>
        <dbReference type="Proteomes" id="UP000319732"/>
    </source>
</evidence>
<keyword evidence="3" id="KW-1185">Reference proteome</keyword>
<gene>
    <name evidence="2" type="ORF">FKG94_20245</name>
</gene>
<name>A0A545T0B5_9GAMM</name>
<evidence type="ECO:0000313" key="2">
    <source>
        <dbReference type="EMBL" id="TQV70665.1"/>
    </source>
</evidence>
<keyword evidence="1" id="KW-0472">Membrane</keyword>
<feature type="transmembrane region" description="Helical" evidence="1">
    <location>
        <begin position="41"/>
        <end position="63"/>
    </location>
</feature>
<dbReference type="Proteomes" id="UP000319732">
    <property type="component" value="Unassembled WGS sequence"/>
</dbReference>
<proteinExistence type="predicted"/>
<feature type="transmembrane region" description="Helical" evidence="1">
    <location>
        <begin position="70"/>
        <end position="90"/>
    </location>
</feature>
<organism evidence="2 3">
    <name type="scientific">Exilibacterium tricleocarpae</name>
    <dbReference type="NCBI Taxonomy" id="2591008"/>
    <lineage>
        <taxon>Bacteria</taxon>
        <taxon>Pseudomonadati</taxon>
        <taxon>Pseudomonadota</taxon>
        <taxon>Gammaproteobacteria</taxon>
        <taxon>Cellvibrionales</taxon>
        <taxon>Cellvibrionaceae</taxon>
        <taxon>Exilibacterium</taxon>
    </lineage>
</organism>
<protein>
    <submittedName>
        <fullName evidence="2">Uncharacterized protein</fullName>
    </submittedName>
</protein>
<accession>A0A545T0B5</accession>
<comment type="caution">
    <text evidence="2">The sequence shown here is derived from an EMBL/GenBank/DDBJ whole genome shotgun (WGS) entry which is preliminary data.</text>
</comment>
<feature type="transmembrane region" description="Helical" evidence="1">
    <location>
        <begin position="12"/>
        <end position="29"/>
    </location>
</feature>
<evidence type="ECO:0000256" key="1">
    <source>
        <dbReference type="SAM" id="Phobius"/>
    </source>
</evidence>
<feature type="transmembrane region" description="Helical" evidence="1">
    <location>
        <begin position="102"/>
        <end position="122"/>
    </location>
</feature>
<dbReference type="RefSeq" id="WP_142928766.1">
    <property type="nucleotide sequence ID" value="NZ_ML660101.1"/>
</dbReference>